<keyword evidence="2" id="KW-1185">Reference proteome</keyword>
<dbReference type="EMBL" id="ML976657">
    <property type="protein sequence ID" value="KAF1979799.1"/>
    <property type="molecule type" value="Genomic_DNA"/>
</dbReference>
<evidence type="ECO:0000313" key="1">
    <source>
        <dbReference type="EMBL" id="KAF1979799.1"/>
    </source>
</evidence>
<organism evidence="1 2">
    <name type="scientific">Bimuria novae-zelandiae CBS 107.79</name>
    <dbReference type="NCBI Taxonomy" id="1447943"/>
    <lineage>
        <taxon>Eukaryota</taxon>
        <taxon>Fungi</taxon>
        <taxon>Dikarya</taxon>
        <taxon>Ascomycota</taxon>
        <taxon>Pezizomycotina</taxon>
        <taxon>Dothideomycetes</taxon>
        <taxon>Pleosporomycetidae</taxon>
        <taxon>Pleosporales</taxon>
        <taxon>Massarineae</taxon>
        <taxon>Didymosphaeriaceae</taxon>
        <taxon>Bimuria</taxon>
    </lineage>
</organism>
<protein>
    <submittedName>
        <fullName evidence="1">Uncharacterized protein</fullName>
    </submittedName>
</protein>
<accession>A0A6A5VT66</accession>
<sequence length="172" mass="19297">MMIFVFFLIAVAMAIDLRFMNQPNCKGNTVACLNLKPDTCCFVPSGRQFRHFSFVAVPGDWRIKMRGFVQYDCNGALLEHDSERVQGFKDYCFDTPAPTLDIRSGRYWFLSNAREASTTPSTNCSLVDTMILEDGRRYALHGLDEDAISEAFEGALNGTVEAAINKFDLALL</sequence>
<dbReference type="OrthoDB" id="5383526at2759"/>
<proteinExistence type="predicted"/>
<reference evidence="1" key="1">
    <citation type="journal article" date="2020" name="Stud. Mycol.">
        <title>101 Dothideomycetes genomes: a test case for predicting lifestyles and emergence of pathogens.</title>
        <authorList>
            <person name="Haridas S."/>
            <person name="Albert R."/>
            <person name="Binder M."/>
            <person name="Bloem J."/>
            <person name="Labutti K."/>
            <person name="Salamov A."/>
            <person name="Andreopoulos B."/>
            <person name="Baker S."/>
            <person name="Barry K."/>
            <person name="Bills G."/>
            <person name="Bluhm B."/>
            <person name="Cannon C."/>
            <person name="Castanera R."/>
            <person name="Culley D."/>
            <person name="Daum C."/>
            <person name="Ezra D."/>
            <person name="Gonzalez J."/>
            <person name="Henrissat B."/>
            <person name="Kuo A."/>
            <person name="Liang C."/>
            <person name="Lipzen A."/>
            <person name="Lutzoni F."/>
            <person name="Magnuson J."/>
            <person name="Mondo S."/>
            <person name="Nolan M."/>
            <person name="Ohm R."/>
            <person name="Pangilinan J."/>
            <person name="Park H.-J."/>
            <person name="Ramirez L."/>
            <person name="Alfaro M."/>
            <person name="Sun H."/>
            <person name="Tritt A."/>
            <person name="Yoshinaga Y."/>
            <person name="Zwiers L.-H."/>
            <person name="Turgeon B."/>
            <person name="Goodwin S."/>
            <person name="Spatafora J."/>
            <person name="Crous P."/>
            <person name="Grigoriev I."/>
        </authorList>
    </citation>
    <scope>NUCLEOTIDE SEQUENCE</scope>
    <source>
        <strain evidence="1">CBS 107.79</strain>
    </source>
</reference>
<dbReference type="Proteomes" id="UP000800036">
    <property type="component" value="Unassembled WGS sequence"/>
</dbReference>
<evidence type="ECO:0000313" key="2">
    <source>
        <dbReference type="Proteomes" id="UP000800036"/>
    </source>
</evidence>
<dbReference type="AlphaFoldDB" id="A0A6A5VT66"/>
<gene>
    <name evidence="1" type="ORF">BU23DRAFT_637097</name>
</gene>
<name>A0A6A5VT66_9PLEO</name>